<protein>
    <recommendedName>
        <fullName evidence="2">ubiquitinyl hydrolase 1</fullName>
        <ecNumber evidence="2">3.4.19.12</ecNumber>
    </recommendedName>
</protein>
<dbReference type="PANTHER" id="PTHR13367:SF28">
    <property type="entry name" value="UBIQUITIN THIOESTERASE ZRANB1"/>
    <property type="match status" value="1"/>
</dbReference>
<feature type="domain" description="ABC1 atypical kinase-like" evidence="8">
    <location>
        <begin position="3801"/>
        <end position="4005"/>
    </location>
</feature>
<accession>A0ABP0KFQ1</accession>
<evidence type="ECO:0000256" key="3">
    <source>
        <dbReference type="ARBA" id="ARBA00022670"/>
    </source>
</evidence>
<evidence type="ECO:0000259" key="9">
    <source>
        <dbReference type="Pfam" id="PF12340"/>
    </source>
</evidence>
<evidence type="ECO:0000313" key="11">
    <source>
        <dbReference type="EMBL" id="CAK9025646.1"/>
    </source>
</evidence>
<dbReference type="InterPro" id="IPR004147">
    <property type="entry name" value="ABC1_dom"/>
</dbReference>
<evidence type="ECO:0000256" key="2">
    <source>
        <dbReference type="ARBA" id="ARBA00012759"/>
    </source>
</evidence>
<dbReference type="Pfam" id="PF12340">
    <property type="entry name" value="DUF3638"/>
    <property type="match status" value="1"/>
</dbReference>
<keyword evidence="12" id="KW-1185">Reference proteome</keyword>
<comment type="caution">
    <text evidence="11">The sequence shown here is derived from an EMBL/GenBank/DDBJ whole genome shotgun (WGS) entry which is preliminary data.</text>
</comment>
<name>A0ABP0KFQ1_9DINO</name>
<keyword evidence="3" id="KW-0645">Protease</keyword>
<evidence type="ECO:0000259" key="8">
    <source>
        <dbReference type="Pfam" id="PF03109"/>
    </source>
</evidence>
<feature type="domain" description="DUF3638" evidence="9">
    <location>
        <begin position="1957"/>
        <end position="2086"/>
    </location>
</feature>
<evidence type="ECO:0000256" key="4">
    <source>
        <dbReference type="ARBA" id="ARBA00022786"/>
    </source>
</evidence>
<evidence type="ECO:0000256" key="7">
    <source>
        <dbReference type="SAM" id="MobiDB-lite"/>
    </source>
</evidence>
<dbReference type="InterPro" id="IPR022105">
    <property type="entry name" value="DUF3645"/>
</dbReference>
<gene>
    <name evidence="11" type="ORF">CCMP2556_LOCUS16069</name>
</gene>
<feature type="compositionally biased region" description="Basic and acidic residues" evidence="7">
    <location>
        <begin position="2809"/>
        <end position="2820"/>
    </location>
</feature>
<feature type="domain" description="DUF3645" evidence="10">
    <location>
        <begin position="2325"/>
        <end position="2355"/>
    </location>
</feature>
<dbReference type="InterPro" id="IPR051346">
    <property type="entry name" value="OTU_Deubiquitinase"/>
</dbReference>
<proteinExistence type="predicted"/>
<evidence type="ECO:0000313" key="12">
    <source>
        <dbReference type="Proteomes" id="UP001642484"/>
    </source>
</evidence>
<feature type="region of interest" description="Disordered" evidence="7">
    <location>
        <begin position="2809"/>
        <end position="2831"/>
    </location>
</feature>
<dbReference type="Pfam" id="PF12359">
    <property type="entry name" value="DUF3645"/>
    <property type="match status" value="1"/>
</dbReference>
<reference evidence="11 12" key="1">
    <citation type="submission" date="2024-02" db="EMBL/GenBank/DDBJ databases">
        <authorList>
            <person name="Chen Y."/>
            <person name="Shah S."/>
            <person name="Dougan E. K."/>
            <person name="Thang M."/>
            <person name="Chan C."/>
        </authorList>
    </citation>
    <scope>NUCLEOTIDE SEQUENCE [LARGE SCALE GENOMIC DNA]</scope>
</reference>
<comment type="catalytic activity">
    <reaction evidence="1">
        <text>Thiol-dependent hydrolysis of ester, thioester, amide, peptide and isopeptide bonds formed by the C-terminal Gly of ubiquitin (a 76-residue protein attached to proteins as an intracellular targeting signal).</text>
        <dbReference type="EC" id="3.4.19.12"/>
    </reaction>
</comment>
<sequence length="4161" mass="464586">MASLLELFEVLLCNMDGPLSSVMKRKGPLFSLQPWEKPDGRPSTFADLTAWLPMLSPAACEVRARLCNRHAAANNLLHTGLQDTALVFGPPESEESEVSGVGNSILEIVRDLRDAMGKTCQAPKSLMRVDRPYQEWEMDLALAFDNNLQCLEWELVRDLAIFYQMTLASVPSLVSALDGGATAPVDHVLSANEVAKMDFTVNLFNPPTKMTVQIGSPCTLLQRHPNKVYTQASLTHPKLLCPALPYLRFGLAMENEILSTPVLPDFDFSLTQHQAESLLSILNCPGLRIPLLLQFLIPNHISLLHHRRFQRIFFSCLFEPGCYGTNFPTDWKIPVIDQLSVELGWLHQELLRSPHLLLPSLNQLFEAMKDLGHGEFNGPLVQPFLFVVHIALLLQDYMQHAKAVAEENARLCLEEHAKLFRRFTQKFARKVLARWIHQANLAKNYEVLMQCHAHLAMTAWPLTRMEDDDTQSLAVASCTFSLWSEKIGDVANVECPGDQADMVHLVFSALSRHRVLLLKAVEQGDESERNKYFSFILGGALGSERMPSLVWRAAEQTPKVCYRICETQHPITSEDFKPKVVRLPKASRIILRFDPLCQVETGDFVKVYAGDKEISSKLVWRGSRHDVAKSGWPGVDAPGLVINSDSFRISLERVMAFRSDGDTAYGFRVTAEAELSPEAVASMQKAVASVPSEAKPSNFVCASILSEVGGDVQEAVKDYKRHDVRQKWEELESLSEARKQQLGLGSGGCFVASAAEEADSWLTGARVDLGMANISFEARETLQPMPSDCFDDPDYQEVLGDQRPNVLPLSESLYARKLTFRCGVEYTVELWAPPEFTLALEYDRTTVKLAKGGEGVPYAFHPTHNASGILWRGQTWAELKVADLPKHLRTHHEGAGSAVFAALLSTPPADPSLLNKPEPWYCRFAGEWWKGARWYSQPSSPTLGLARTICVCEVQISSIRAVTSFWLEFESMLGHPDFLVAYQLQEYGRSTLREAVWTSLRRQSLFSDDPEEIHELFTVPQALLNQAGRLRPLEFYGKSLVLRSAAGSYLPQRFLRGLLPQVLLPHFFFWQISESSIEGRPRDKQSRWFNYVLHLELSNGGSTARVWREQGEGCQELQDATRSSDPKLFQFGRDISRVEPLSHVLFWTESDTSGQIGLVEMPRLQLRFRFRSGPVLEPGDGVQVPALAFKKKLYCDAFGGQMYLDAFGISSIRRLLPNCPHSLPPHCFLLRSEAGDAKVVAPLGGLRRRRCYQEAFGIDIYLTIFGEAFFTPIAAYDLTLSTGTDLKSPSLLSALWLLCCRLLQRDYEGAAKLLPFVASADGLLRHDERLAFRMALHDASDRAPDAVAVRLRLVQAVIRNEGMDADLAGKAFRDAASYISHLAHVSQSCCLSLEEELELWNSLLRMQSDIESANRFIRWRRHLLTARKQGQKMTELEWERMDPGAWVRHVLDHEELDSFNCSISDIDCIGLKNEPLFQAEASDMLWPKLLEVVQGNSMKEGVFSTIFDMWERGCAPEMRALALRMLLFTVARDKNSLDRRLLVVLCLLQEGREAREVPRLSNLQKLKPGESKARRTWVEQLFAWAKHRFSDRLSASGFDGASDIIGFVPLSPLQGGSKVDEASLASVLPIAVPRGATDFRCHRYVLAKESALSGGWPLLTKDELLGYEEHQPALVVACSKLQDMLVSEVLDPLPWQHLGVEWNGLSRCSETTDSKSLRITSRTLNRWQASAAAFEAQNKTFKEKPSIQFKTCHGGLTSLCVRLQTLPKEVLTDVDALITALQAQVELDVRRAQQGVEAMMAWSKRPMMASENRQIWDLEVVSGFHPPMLSFEWILAATLAEDAGHVFASFLPSALDPERCLEVLQPQRLVKAALSVLLLATRAATARRTLTHAFALAAKLRQLPATDSERRGHSQSMAAVATRLATELSSCEEFVEPGVAIDPHFLLFEWLFVKGNLRAGQLDLVRRFADAARSGTPLLRQLLMGEGKSAVIAPLLSLLLAQDLVLQVVPDPLLSQSLAIMRGLFGQAFFRPVYHFSFERAQADSASAYALLRKLRMAVAQCAAVCSTASSVKSCLLSFVEAAFKLTEAQQRLSIDATDAARCLELAEQRFPDAKDFSAMNHLDFLMLCLRGILLTFRSTIVVLDEVDLLLHPLMSELNFPVGSRQPLELSPERWELPMHLLQPFLAKTVSAEVRKAIDDGIQQLALQAKPHLILAIDNFYFDCLEGPLRLWLYEYLKLQPALTSLSRAEIMSALDGGIGQITRPLEKLDSDERQHASQLLMLSRDWLQNLLPFILGKVNRVHYGLLRSKDLADLSARGYMATGSRTQVAVPFTGLETPSLASEFANPDVAIGLTILAFSYEGMRFSDVKTMLLLLKSELLRDVATPPPQRESFRRFKEWTAKSPKSPESEFLPLDLVQPDAATIRGLKKLWKERPDVYCFYLRKEIFPKATPTQVKKFSACAQELASPSIFKVRLGFSGTPSNILPSSMPPVDFDHTDGQTMAILASPSVVTLHSVASGWTVWSLLDLVAKHRGEAGEAFCALIDCGALLCGLENQEVAKLLMESPLSSIKDGCVFLARGTDLPMIFLKGATHPVPLEDANLRPERRFCYFDQPHTTGIDIQQPALGVAAITVGKDMSIRELQQGAWRMRGLGRGQRCEILLPEEVANYMRNLLKDRKAVNLSPTATAQAAALRDIQSALLMKSLEQEELQARQLVRQDLTSAWKAPALSMLMDGKSEGLTSLLEFVPSSIKEEESKTLETSLRDLAAPFATSSSVSGAVDEVVQRALQMLGTGCTSEFASGEIVREQEEQQQHEHQIESEETGSVQRPKAGESRVWELGKLKSLAALPDTPSVADESALFAFPSFAKIAEIFIGCAGAGANAAKTNPVLASLAECRLRFSPNSRVTVQVPIVKLVLVALELRGNRNPPTTVALSLAEAESLRWALAECESKGQDFRFSLYVISESPMFDKDVTMHKVFCASSDFGLAEHPVCLLRFYLGESWFSLQELKCLKSIVGDHQQDFRRLRAAVFDARRSGGAIDWSCTPLAAVLGHQSAETVPVPPAGPTFLERYSSEALAGHWARHGFLSQDDSPSPIIYLRGQSSLQELGKLREKLAAEKLRSLAYLLLVADAYRVGRELEAKKARLQPAVSGAGRCQYSATPSVLESGRPPHESLVALCPTNGTLTALCEQKAKSSASRVVVVPAPSLGIADCERYCNENFAMESYSKKTCLGYVVRHPFNDKVEKGKAQCWLIHGDAQRSKSYPDEVKIDRSTLTDHENDKLTYTKEFCGCEARVVHFPRLEFRSELAIERHNLATLNKEVASRDMEDGSIETKALKSDLADLKAKVKDLALEEVKYKRLEQFEGVYDWLPLRPPHRIAKGAEKVLPTQLVSAIMPGLIQNQNKKFSRYWHAPVRVSKIFKKSDLSAFLYLCMDKESKEENWYLATQQDPLVWAGKTFRHLMNQSQDEVSEALSDAKLLQKAFFRLSCVGTKIGRLHNMVKYKVKDLEISAVVDKSFLQGSEVPSDVKQPMPLHMDGCYANTKKAADAVEVKVLDEVGACPVDDLAPSKTAEETSFWKMSSLGKAKWVGELLGSDSALGRVGVKATKWYSVGRSLYRRWMGSDESDEQKKVRQLHDYTGEEVKGLASRMTTLLGGMTKLFRVMEAAGNTEDLEIKSVCAKEALDQIFEVGGLMPKVSQNLAMRPDLVKDDFVRNKLKETQNANPSRDEQGTMEYLQSQDPQVRLELGSGEEVDLPLLNILKYKQALSAGSVGQVDLFTLREDLSPENYTAFKKLLPKGHGDTVIVKTVFEETESFYKNDWNLLELFFTNCQSYGACDDKTKLMWKILEPMKKSIFDEFNLQDEASFTQKGQEMLAEFTRQIDAGDFMPALKPHTIKLTTPNAVATSSRYILIQSLAAGTPLKNYLEDSGGQIESIVDWRSNIYAAILMVYGHMVVKHGFFQSDPHNGNWFWEPVTKTVTLIDWGGVGQLDGETHCKLANLYAHLGRLVEAWNNCESVRVEGPLKVSGVYKRAGFSIYEAEKDETALLFGRTYGVAYKHEKLGYRLFYNDEGKWRIVKEKPGAQDLTSTIASLETKITNMNDVIQQGPMKWRMYNDDGSERKWRRTNVITIKKADFSCGQAETCVFFCGSQDGIALEFWL</sequence>
<keyword evidence="4" id="KW-0833">Ubl conjugation pathway</keyword>
<keyword evidence="6" id="KW-0788">Thiol protease</keyword>
<organism evidence="11 12">
    <name type="scientific">Durusdinium trenchii</name>
    <dbReference type="NCBI Taxonomy" id="1381693"/>
    <lineage>
        <taxon>Eukaryota</taxon>
        <taxon>Sar</taxon>
        <taxon>Alveolata</taxon>
        <taxon>Dinophyceae</taxon>
        <taxon>Suessiales</taxon>
        <taxon>Symbiodiniaceae</taxon>
        <taxon>Durusdinium</taxon>
    </lineage>
</organism>
<dbReference type="EC" id="3.4.19.12" evidence="2"/>
<evidence type="ECO:0000259" key="10">
    <source>
        <dbReference type="Pfam" id="PF12359"/>
    </source>
</evidence>
<dbReference type="PANTHER" id="PTHR13367">
    <property type="entry name" value="UBIQUITIN THIOESTERASE"/>
    <property type="match status" value="1"/>
</dbReference>
<dbReference type="InterPro" id="IPR022099">
    <property type="entry name" value="DUF3638"/>
</dbReference>
<dbReference type="Proteomes" id="UP001642484">
    <property type="component" value="Unassembled WGS sequence"/>
</dbReference>
<keyword evidence="5" id="KW-0378">Hydrolase</keyword>
<dbReference type="Pfam" id="PF03109">
    <property type="entry name" value="ABC1"/>
    <property type="match status" value="1"/>
</dbReference>
<evidence type="ECO:0000256" key="1">
    <source>
        <dbReference type="ARBA" id="ARBA00000707"/>
    </source>
</evidence>
<dbReference type="EMBL" id="CAXAMN010008557">
    <property type="protein sequence ID" value="CAK9025646.1"/>
    <property type="molecule type" value="Genomic_DNA"/>
</dbReference>
<evidence type="ECO:0000256" key="5">
    <source>
        <dbReference type="ARBA" id="ARBA00022801"/>
    </source>
</evidence>
<evidence type="ECO:0000256" key="6">
    <source>
        <dbReference type="ARBA" id="ARBA00022807"/>
    </source>
</evidence>